<protein>
    <recommendedName>
        <fullName evidence="5 13">Homoserine dehydrogenase</fullName>
        <shortName evidence="13">HDH</shortName>
        <ecNumber evidence="5 13">1.1.1.3</ecNumber>
    </recommendedName>
</protein>
<dbReference type="InterPro" id="IPR036291">
    <property type="entry name" value="NAD(P)-bd_dom_sf"/>
</dbReference>
<evidence type="ECO:0000259" key="18">
    <source>
        <dbReference type="Pfam" id="PF00742"/>
    </source>
</evidence>
<keyword evidence="7 13" id="KW-0791">Threonine biosynthesis</keyword>
<evidence type="ECO:0000256" key="15">
    <source>
        <dbReference type="PIRSR" id="PIRSR036497-2"/>
    </source>
</evidence>
<proteinExistence type="inferred from homology"/>
<organism evidence="20 21">
    <name type="scientific">Cyclonatronum proteinivorum</name>
    <dbReference type="NCBI Taxonomy" id="1457365"/>
    <lineage>
        <taxon>Bacteria</taxon>
        <taxon>Pseudomonadati</taxon>
        <taxon>Balneolota</taxon>
        <taxon>Balneolia</taxon>
        <taxon>Balneolales</taxon>
        <taxon>Cyclonatronaceae</taxon>
        <taxon>Cyclonatronum</taxon>
    </lineage>
</organism>
<evidence type="ECO:0000256" key="2">
    <source>
        <dbReference type="ARBA" id="ARBA00005056"/>
    </source>
</evidence>
<evidence type="ECO:0000256" key="6">
    <source>
        <dbReference type="ARBA" id="ARBA00022605"/>
    </source>
</evidence>
<dbReference type="EMBL" id="CP027806">
    <property type="protein sequence ID" value="AXJ01574.1"/>
    <property type="molecule type" value="Genomic_DNA"/>
</dbReference>
<dbReference type="EC" id="1.1.1.3" evidence="5 13"/>
<dbReference type="Pfam" id="PF00742">
    <property type="entry name" value="Homoserine_dh"/>
    <property type="match status" value="1"/>
</dbReference>
<feature type="binding site" evidence="15">
    <location>
        <position position="151"/>
    </location>
    <ligand>
        <name>NADPH</name>
        <dbReference type="ChEBI" id="CHEBI:57783"/>
    </ligand>
</feature>
<dbReference type="InterPro" id="IPR022697">
    <property type="entry name" value="HDH_short"/>
</dbReference>
<comment type="catalytic activity">
    <reaction evidence="11">
        <text>L-homoserine + NADP(+) = L-aspartate 4-semialdehyde + NADPH + H(+)</text>
        <dbReference type="Rhea" id="RHEA:15761"/>
        <dbReference type="ChEBI" id="CHEBI:15378"/>
        <dbReference type="ChEBI" id="CHEBI:57476"/>
        <dbReference type="ChEBI" id="CHEBI:57783"/>
        <dbReference type="ChEBI" id="CHEBI:58349"/>
        <dbReference type="ChEBI" id="CHEBI:537519"/>
        <dbReference type="EC" id="1.1.1.3"/>
    </reaction>
    <physiologicalReaction direction="right-to-left" evidence="11">
        <dbReference type="Rhea" id="RHEA:15763"/>
    </physiologicalReaction>
</comment>
<comment type="pathway">
    <text evidence="2 16">Amino-acid biosynthesis; L-threonine biosynthesis; L-threonine from L-aspartate: step 3/5.</text>
</comment>
<dbReference type="InterPro" id="IPR011147">
    <property type="entry name" value="Bifunc_Aspkin/hSer_DH"/>
</dbReference>
<evidence type="ECO:0000256" key="1">
    <source>
        <dbReference type="ARBA" id="ARBA00001920"/>
    </source>
</evidence>
<name>A0A345UM72_9BACT</name>
<evidence type="ECO:0000256" key="16">
    <source>
        <dbReference type="RuleBase" id="RU000579"/>
    </source>
</evidence>
<dbReference type="UniPathway" id="UPA00051">
    <property type="reaction ID" value="UER00465"/>
</dbReference>
<reference evidence="20 21" key="1">
    <citation type="submission" date="2018-03" db="EMBL/GenBank/DDBJ databases">
        <title>Phenotypic and genomic properties of Cyclonatronum proteinivorum gen. nov., sp. nov., a haloalkaliphilic bacteroidete from soda lakes possessing Na+-translocating rhodopsin.</title>
        <authorList>
            <person name="Toshchakov S.V."/>
            <person name="Korzhenkov A."/>
            <person name="Samarov N.I."/>
            <person name="Kublanov I.V."/>
            <person name="Muntyan M.S."/>
            <person name="Sorokin D.Y."/>
        </authorList>
    </citation>
    <scope>NUCLEOTIDE SEQUENCE [LARGE SCALE GENOMIC DNA]</scope>
    <source>
        <strain evidence="20 21">Omega</strain>
    </source>
</reference>
<evidence type="ECO:0000256" key="12">
    <source>
        <dbReference type="ARBA" id="ARBA00049031"/>
    </source>
</evidence>
<gene>
    <name evidence="20" type="ORF">CYPRO_2328</name>
</gene>
<dbReference type="SUPFAM" id="SSF55347">
    <property type="entry name" value="Glyceraldehyde-3-phosphate dehydrogenase-like, C-terminal domain"/>
    <property type="match status" value="1"/>
</dbReference>
<evidence type="ECO:0000256" key="8">
    <source>
        <dbReference type="ARBA" id="ARBA00022857"/>
    </source>
</evidence>
<dbReference type="GO" id="GO:0009090">
    <property type="term" value="P:homoserine biosynthetic process"/>
    <property type="evidence" value="ECO:0007669"/>
    <property type="project" value="UniProtKB-ARBA"/>
</dbReference>
<comment type="cofactor">
    <cofactor evidence="1">
        <name>a metal cation</name>
        <dbReference type="ChEBI" id="CHEBI:25213"/>
    </cofactor>
</comment>
<comment type="pathway">
    <text evidence="3 16">Amino-acid biosynthesis; L-methionine biosynthesis via de novo pathway; L-homoserine from L-aspartate: step 3/3.</text>
</comment>
<keyword evidence="21" id="KW-1185">Reference proteome</keyword>
<dbReference type="GO" id="GO:0009086">
    <property type="term" value="P:methionine biosynthetic process"/>
    <property type="evidence" value="ECO:0007669"/>
    <property type="project" value="UniProtKB-KW"/>
</dbReference>
<evidence type="ECO:0000259" key="19">
    <source>
        <dbReference type="Pfam" id="PF03447"/>
    </source>
</evidence>
<feature type="domain" description="Aspartate/homoserine dehydrogenase NAD-binding" evidence="19">
    <location>
        <begin position="43"/>
        <end position="169"/>
    </location>
</feature>
<evidence type="ECO:0000256" key="11">
    <source>
        <dbReference type="ARBA" id="ARBA00048841"/>
    </source>
</evidence>
<dbReference type="Gene3D" id="3.40.50.720">
    <property type="entry name" value="NAD(P)-binding Rossmann-like Domain"/>
    <property type="match status" value="1"/>
</dbReference>
<feature type="active site" description="Proton donor" evidence="14">
    <location>
        <position position="253"/>
    </location>
</feature>
<evidence type="ECO:0000256" key="13">
    <source>
        <dbReference type="PIRNR" id="PIRNR036497"/>
    </source>
</evidence>
<dbReference type="InterPro" id="IPR001342">
    <property type="entry name" value="HDH_cat"/>
</dbReference>
<dbReference type="Pfam" id="PF03447">
    <property type="entry name" value="NAD_binding_3"/>
    <property type="match status" value="1"/>
</dbReference>
<evidence type="ECO:0000256" key="17">
    <source>
        <dbReference type="RuleBase" id="RU004171"/>
    </source>
</evidence>
<keyword evidence="9 13" id="KW-0560">Oxidoreductase</keyword>
<evidence type="ECO:0000256" key="9">
    <source>
        <dbReference type="ARBA" id="ARBA00023002"/>
    </source>
</evidence>
<accession>A0A345UM72</accession>
<dbReference type="RefSeq" id="WP_114984747.1">
    <property type="nucleotide sequence ID" value="NZ_CP027806.1"/>
</dbReference>
<keyword evidence="10 13" id="KW-0486">Methionine biosynthesis</keyword>
<feature type="binding site" evidence="15">
    <location>
        <position position="127"/>
    </location>
    <ligand>
        <name>NADPH</name>
        <dbReference type="ChEBI" id="CHEBI:57783"/>
    </ligand>
</feature>
<evidence type="ECO:0000256" key="10">
    <source>
        <dbReference type="ARBA" id="ARBA00023167"/>
    </source>
</evidence>
<evidence type="ECO:0000256" key="7">
    <source>
        <dbReference type="ARBA" id="ARBA00022697"/>
    </source>
</evidence>
<evidence type="ECO:0000256" key="3">
    <source>
        <dbReference type="ARBA" id="ARBA00005062"/>
    </source>
</evidence>
<dbReference type="FunFam" id="3.30.360.10:FF:000006">
    <property type="entry name" value="Bifunctional aspartokinase/homoserine dehydrogenase"/>
    <property type="match status" value="1"/>
</dbReference>
<keyword evidence="6 13" id="KW-0028">Amino-acid biosynthesis</keyword>
<sequence>MKALKLKHPAQEVTGTFRLENLGPSFFEAAPAENPLLDVFIAGIGTVGSELLRQLEPGGPLSEDFHLIGFCNSKLALIHEEGVQQASFVNRISGQRPVTPTRWPSIVAQLIRHREKSGRGLLFVDATGSREVALLYLRLLNAGVHVVTPSKIANTMPQHFFDQLVAPRENGALFRYEAAAGAGLPIVNTISTMVQNGDTVLRISGVLSGTMTYLFGELEKGVPFSEAVRKAYDEGYTEPDPRDDLSGEDVARKCLILARTAGIRMERDAFTAEDQTPEDLRHAPLGAFFDGLSAYDELWKKRVEEARAEGKVLRYVGTITPEKIEVGVRAVPAESPIGTLRGADNLISIRSRYYQRSPVTIQGPGAGSEVTAQGVLADMRRIADQLSRNTATGS</sequence>
<evidence type="ECO:0000256" key="14">
    <source>
        <dbReference type="PIRSR" id="PIRSR036497-1"/>
    </source>
</evidence>
<evidence type="ECO:0000256" key="5">
    <source>
        <dbReference type="ARBA" id="ARBA00013213"/>
    </source>
</evidence>
<dbReference type="PROSITE" id="PS01042">
    <property type="entry name" value="HOMOSER_DHGENASE"/>
    <property type="match status" value="1"/>
</dbReference>
<dbReference type="GO" id="GO:0009089">
    <property type="term" value="P:lysine biosynthetic process via diaminopimelate"/>
    <property type="evidence" value="ECO:0007669"/>
    <property type="project" value="UniProtKB-ARBA"/>
</dbReference>
<feature type="binding site" evidence="15">
    <location>
        <begin position="43"/>
        <end position="48"/>
    </location>
    <ligand>
        <name>NADP(+)</name>
        <dbReference type="ChEBI" id="CHEBI:58349"/>
    </ligand>
</feature>
<dbReference type="AlphaFoldDB" id="A0A345UM72"/>
<dbReference type="OrthoDB" id="9799110at2"/>
<dbReference type="Proteomes" id="UP000254808">
    <property type="component" value="Chromosome"/>
</dbReference>
<dbReference type="GO" id="GO:0004412">
    <property type="term" value="F:homoserine dehydrogenase activity"/>
    <property type="evidence" value="ECO:0007669"/>
    <property type="project" value="UniProtKB-EC"/>
</dbReference>
<evidence type="ECO:0000313" key="20">
    <source>
        <dbReference type="EMBL" id="AXJ01574.1"/>
    </source>
</evidence>
<dbReference type="GO" id="GO:0009088">
    <property type="term" value="P:threonine biosynthetic process"/>
    <property type="evidence" value="ECO:0007669"/>
    <property type="project" value="UniProtKB-UniPathway"/>
</dbReference>
<dbReference type="UniPathway" id="UPA00050">
    <property type="reaction ID" value="UER00063"/>
</dbReference>
<comment type="catalytic activity">
    <reaction evidence="12">
        <text>L-homoserine + NAD(+) = L-aspartate 4-semialdehyde + NADH + H(+)</text>
        <dbReference type="Rhea" id="RHEA:15757"/>
        <dbReference type="ChEBI" id="CHEBI:15378"/>
        <dbReference type="ChEBI" id="CHEBI:57476"/>
        <dbReference type="ChEBI" id="CHEBI:57540"/>
        <dbReference type="ChEBI" id="CHEBI:57945"/>
        <dbReference type="ChEBI" id="CHEBI:537519"/>
        <dbReference type="EC" id="1.1.1.3"/>
    </reaction>
    <physiologicalReaction direction="right-to-left" evidence="12">
        <dbReference type="Rhea" id="RHEA:15759"/>
    </physiologicalReaction>
</comment>
<evidence type="ECO:0000313" key="21">
    <source>
        <dbReference type="Proteomes" id="UP000254808"/>
    </source>
</evidence>
<dbReference type="PANTHER" id="PTHR43070">
    <property type="match status" value="1"/>
</dbReference>
<dbReference type="PANTHER" id="PTHR43070:SF3">
    <property type="entry name" value="HOMOSERINE DEHYDROGENASE"/>
    <property type="match status" value="1"/>
</dbReference>
<dbReference type="SUPFAM" id="SSF51735">
    <property type="entry name" value="NAD(P)-binding Rossmann-fold domains"/>
    <property type="match status" value="1"/>
</dbReference>
<feature type="domain" description="Homoserine dehydrogenase catalytic" evidence="18">
    <location>
        <begin position="185"/>
        <end position="379"/>
    </location>
</feature>
<feature type="binding site" evidence="15">
    <location>
        <position position="238"/>
    </location>
    <ligand>
        <name>L-homoserine</name>
        <dbReference type="ChEBI" id="CHEBI:57476"/>
    </ligand>
</feature>
<evidence type="ECO:0000256" key="4">
    <source>
        <dbReference type="ARBA" id="ARBA00006753"/>
    </source>
</evidence>
<dbReference type="PIRSF" id="PIRSF036497">
    <property type="entry name" value="HDH_short"/>
    <property type="match status" value="1"/>
</dbReference>
<dbReference type="InterPro" id="IPR019811">
    <property type="entry name" value="HDH_CS"/>
</dbReference>
<comment type="similarity">
    <text evidence="4 13 17">Belongs to the homoserine dehydrogenase family.</text>
</comment>
<dbReference type="GO" id="GO:0050661">
    <property type="term" value="F:NADP binding"/>
    <property type="evidence" value="ECO:0007669"/>
    <property type="project" value="InterPro"/>
</dbReference>
<dbReference type="Gene3D" id="3.30.360.10">
    <property type="entry name" value="Dihydrodipicolinate Reductase, domain 2"/>
    <property type="match status" value="1"/>
</dbReference>
<dbReference type="InterPro" id="IPR005106">
    <property type="entry name" value="Asp/hSer_DH_NAD-bd"/>
</dbReference>
<keyword evidence="8 13" id="KW-0521">NADP</keyword>
<dbReference type="KEGG" id="cprv:CYPRO_2328"/>